<dbReference type="AlphaFoldDB" id="A6V4A3"/>
<gene>
    <name evidence="2" type="ordered locus">PSPA7_2524</name>
</gene>
<feature type="transmembrane region" description="Helical" evidence="1">
    <location>
        <begin position="61"/>
        <end position="82"/>
    </location>
</feature>
<reference evidence="2 3" key="2">
    <citation type="journal article" date="2010" name="PLoS ONE">
        <title>Complete genome sequence of the multiresistant taxonomic outlier Pseudomonas aeruginosa PA7.</title>
        <authorList>
            <person name="Roy P.H."/>
            <person name="Tetu S.G."/>
            <person name="Larouche A."/>
            <person name="Elbourne L."/>
            <person name="Tremblay S."/>
            <person name="Ren Q."/>
            <person name="Dodson R."/>
            <person name="Harkins D."/>
            <person name="Shay R."/>
            <person name="Watkins K."/>
            <person name="Mahamoud Y."/>
            <person name="Paulsen I.T."/>
        </authorList>
    </citation>
    <scope>NUCLEOTIDE SEQUENCE [LARGE SCALE GENOMIC DNA]</scope>
    <source>
        <strain evidence="2 3">PA7</strain>
    </source>
</reference>
<accession>A6V4A3</accession>
<evidence type="ECO:0000313" key="3">
    <source>
        <dbReference type="Proteomes" id="UP000001582"/>
    </source>
</evidence>
<dbReference type="EMBL" id="CP000744">
    <property type="protein sequence ID" value="ABR85072.1"/>
    <property type="molecule type" value="Genomic_DNA"/>
</dbReference>
<protein>
    <submittedName>
        <fullName evidence="2">Uncharacterized protein</fullName>
    </submittedName>
</protein>
<evidence type="ECO:0000313" key="2">
    <source>
        <dbReference type="EMBL" id="ABR85072.1"/>
    </source>
</evidence>
<dbReference type="KEGG" id="pap:PSPA7_2524"/>
<dbReference type="HOGENOM" id="CLU_2452239_0_0_6"/>
<evidence type="ECO:0000256" key="1">
    <source>
        <dbReference type="SAM" id="Phobius"/>
    </source>
</evidence>
<dbReference type="RefSeq" id="WP_012075411.1">
    <property type="nucleotide sequence ID" value="NC_009656.1"/>
</dbReference>
<keyword evidence="1" id="KW-1133">Transmembrane helix</keyword>
<sequence length="89" mass="9870">MGWPHIRYLIGLYLKQFLGALAALLSLISGMFWHISAKQQLDALTAAPEMVEKLTRLSIQFNLWAAYCAVFVGLCLACALFFDGMSDPS</sequence>
<reference evidence="2 3" key="1">
    <citation type="submission" date="2007-06" db="EMBL/GenBank/DDBJ databases">
        <authorList>
            <person name="Dodson R.J."/>
            <person name="Harkins D."/>
            <person name="Paulsen I.T."/>
        </authorList>
    </citation>
    <scope>NUCLEOTIDE SEQUENCE [LARGE SCALE GENOMIC DNA]</scope>
    <source>
        <strain evidence="2 3">PA7</strain>
    </source>
</reference>
<proteinExistence type="predicted"/>
<dbReference type="Proteomes" id="UP000001582">
    <property type="component" value="Chromosome"/>
</dbReference>
<organism evidence="2 3">
    <name type="scientific">Pseudomonas paraeruginosa (strain DSM 24068 / PA7)</name>
    <name type="common">Pseudomonas aeruginosa (strain PA7)</name>
    <dbReference type="NCBI Taxonomy" id="381754"/>
    <lineage>
        <taxon>Bacteria</taxon>
        <taxon>Pseudomonadati</taxon>
        <taxon>Pseudomonadota</taxon>
        <taxon>Gammaproteobacteria</taxon>
        <taxon>Pseudomonadales</taxon>
        <taxon>Pseudomonadaceae</taxon>
        <taxon>Pseudomonas</taxon>
        <taxon>Pseudomonas paraeruginosa</taxon>
    </lineage>
</organism>
<keyword evidence="1" id="KW-0812">Transmembrane</keyword>
<name>A6V4A3_PSEP7</name>
<keyword evidence="1" id="KW-0472">Membrane</keyword>